<dbReference type="InterPro" id="IPR029058">
    <property type="entry name" value="AB_hydrolase_fold"/>
</dbReference>
<name>A0A9N9YUU7_9HYPO</name>
<dbReference type="EMBL" id="CABFOC020000002">
    <property type="protein sequence ID" value="CAH0036396.1"/>
    <property type="molecule type" value="Genomic_DNA"/>
</dbReference>
<keyword evidence="9" id="KW-1185">Reference proteome</keyword>
<dbReference type="Gene3D" id="3.40.50.1820">
    <property type="entry name" value="alpha/beta hydrolase"/>
    <property type="match status" value="1"/>
</dbReference>
<reference evidence="9" key="1">
    <citation type="submission" date="2019-06" db="EMBL/GenBank/DDBJ databases">
        <authorList>
            <person name="Broberg M."/>
        </authorList>
    </citation>
    <scope>NUCLEOTIDE SEQUENCE [LARGE SCALE GENOMIC DNA]</scope>
</reference>
<evidence type="ECO:0000313" key="8">
    <source>
        <dbReference type="EMBL" id="CAH0036396.1"/>
    </source>
</evidence>
<evidence type="ECO:0000256" key="2">
    <source>
        <dbReference type="ARBA" id="ARBA00004240"/>
    </source>
</evidence>
<dbReference type="PANTHER" id="PTHR48182">
    <property type="entry name" value="PROTEIN SERAC1"/>
    <property type="match status" value="1"/>
</dbReference>
<protein>
    <recommendedName>
        <fullName evidence="10">Protein SERAC1</fullName>
    </recommendedName>
</protein>
<feature type="compositionally biased region" description="Basic and acidic residues" evidence="7">
    <location>
        <begin position="1"/>
        <end position="22"/>
    </location>
</feature>
<evidence type="ECO:0000256" key="5">
    <source>
        <dbReference type="ARBA" id="ARBA00023128"/>
    </source>
</evidence>
<evidence type="ECO:0000256" key="6">
    <source>
        <dbReference type="ARBA" id="ARBA00023136"/>
    </source>
</evidence>
<dbReference type="PANTHER" id="PTHR48182:SF2">
    <property type="entry name" value="PROTEIN SERAC1"/>
    <property type="match status" value="1"/>
</dbReference>
<dbReference type="GO" id="GO:0016020">
    <property type="term" value="C:membrane"/>
    <property type="evidence" value="ECO:0007669"/>
    <property type="project" value="UniProtKB-SubCell"/>
</dbReference>
<dbReference type="Proteomes" id="UP000775872">
    <property type="component" value="Unassembled WGS sequence"/>
</dbReference>
<organism evidence="8 9">
    <name type="scientific">Clonostachys solani</name>
    <dbReference type="NCBI Taxonomy" id="160281"/>
    <lineage>
        <taxon>Eukaryota</taxon>
        <taxon>Fungi</taxon>
        <taxon>Dikarya</taxon>
        <taxon>Ascomycota</taxon>
        <taxon>Pezizomycotina</taxon>
        <taxon>Sordariomycetes</taxon>
        <taxon>Hypocreomycetidae</taxon>
        <taxon>Hypocreales</taxon>
        <taxon>Bionectriaceae</taxon>
        <taxon>Clonostachys</taxon>
    </lineage>
</organism>
<reference evidence="8 9" key="2">
    <citation type="submission" date="2021-10" db="EMBL/GenBank/DDBJ databases">
        <authorList>
            <person name="Piombo E."/>
        </authorList>
    </citation>
    <scope>NUCLEOTIDE SEQUENCE [LARGE SCALE GENOMIC DNA]</scope>
</reference>
<gene>
    <name evidence="8" type="ORF">CSOL1703_00002661</name>
</gene>
<dbReference type="GO" id="GO:0005739">
    <property type="term" value="C:mitochondrion"/>
    <property type="evidence" value="ECO:0007669"/>
    <property type="project" value="UniProtKB-SubCell"/>
</dbReference>
<evidence type="ECO:0000256" key="4">
    <source>
        <dbReference type="ARBA" id="ARBA00022824"/>
    </source>
</evidence>
<comment type="subcellular location">
    <subcellularLocation>
        <location evidence="2">Endoplasmic reticulum</location>
    </subcellularLocation>
    <subcellularLocation>
        <location evidence="3">Membrane</location>
    </subcellularLocation>
    <subcellularLocation>
        <location evidence="1">Mitochondrion</location>
    </subcellularLocation>
</comment>
<sequence>MKRVFQRRESDSKGGPSDKDPEPIGLELWYEGQNAKVDIIFIHGLMGNRNKTWQATDSNGLKLDPWPKALLPAKLPESRILTFGYDAKVTDTKEFMGKVSEKTLRDHATELIYSIFHQRRAPGSTDRSLIFVCHSLGGLVCKEVLLPARHVLQSWTYLLISKQGLLFANQRSDYRRILQSTRGIIFMGTPHHGSEAASYAQHLTNWMSSMKQFNTKLLEALKKDSEMLENIHDDFCSLIREKRQSSMESAPGIVCFFEELPMRALGCVVSKTSATIPGFSCRGIRANHKGMTKFPSENDAGFQSFLEELSRFLPLSARPTSTDLVDDTCASKQDSILVGKRLDKSEESSDEMTRPTTELTDVVDAGHQAFRRNFVSTRRACDGCLCFRTVSRASSMVNLFFLRSSGEKVEIAEHQPSCRFHNQMRTLKRSQTVEFRGNWIPLRIAVHLTTTNYSINPSIKCVQVLGEDAPAWRLYGISSLAVSVTCWDAQYGPEFVTQLARNILRLHREGHASISDVCLNGLTSLDKIMSIFFINIKTSSTIWGKILFMFMEPFGRLRGIYADRMRSTLEGLIKKLTLLGWDPSQASLENSNGPSKVFFAVQHHYEILEGACNIPMTIPSPDQSDTDHVTSPVTAAISARDYDQLREVLRKDPACAAEYVDSLSIGCLALTIIWPRGFKLMLDAFASANLIERQPFTVAEAINLAREYYFENCTHAECKPGDDTPGGHYFEHSILGPLIALGIPCRFHQTLLKSRWVGPLCYFIESLFFNTVKLQREALKALALKHLSQRDIIRYDLLKDSILDAQAGAVTAKLHELGVPVSEVLYVPLDYQSVHRNLRTQPKYRDCLEYLWQMGFRDIDSVSMSGACLPHIDISFASVSWYIRHGVDLNMSENILQVDEFSDTNTILSSHITSWKLAAVFCSSRCNLNPEAVDVLREICGWTALDSCRCQCSPLGCSSFKVFFHHVASIIRLNHGKNASKKRWPFLPSLNEIFNTQRLQIIRLMTFQELDIPHTCCTKDKMWFSSVDLDEAEEINEEYGLLIDQLNSLMDQFEDVMEQESYPIGDFINNHWAQKMEEVKRSQADIVLTGAELDAAREIGVTWSPVPAEETDVLTTEVSMNKKLQWWLNQMDSL</sequence>
<proteinExistence type="predicted"/>
<dbReference type="InterPro" id="IPR052374">
    <property type="entry name" value="SERAC1"/>
</dbReference>
<dbReference type="AlphaFoldDB" id="A0A9N9YUU7"/>
<evidence type="ECO:0008006" key="10">
    <source>
        <dbReference type="Google" id="ProtNLM"/>
    </source>
</evidence>
<dbReference type="OrthoDB" id="1577640at2759"/>
<evidence type="ECO:0000256" key="7">
    <source>
        <dbReference type="SAM" id="MobiDB-lite"/>
    </source>
</evidence>
<evidence type="ECO:0000256" key="1">
    <source>
        <dbReference type="ARBA" id="ARBA00004173"/>
    </source>
</evidence>
<feature type="region of interest" description="Disordered" evidence="7">
    <location>
        <begin position="1"/>
        <end position="24"/>
    </location>
</feature>
<comment type="caution">
    <text evidence="8">The sequence shown here is derived from an EMBL/GenBank/DDBJ whole genome shotgun (WGS) entry which is preliminary data.</text>
</comment>
<keyword evidence="4" id="KW-0256">Endoplasmic reticulum</keyword>
<keyword evidence="6" id="KW-0472">Membrane</keyword>
<dbReference type="GO" id="GO:0005783">
    <property type="term" value="C:endoplasmic reticulum"/>
    <property type="evidence" value="ECO:0007669"/>
    <property type="project" value="UniProtKB-SubCell"/>
</dbReference>
<keyword evidence="5" id="KW-0496">Mitochondrion</keyword>
<evidence type="ECO:0000313" key="9">
    <source>
        <dbReference type="Proteomes" id="UP000775872"/>
    </source>
</evidence>
<accession>A0A9N9YUU7</accession>
<evidence type="ECO:0000256" key="3">
    <source>
        <dbReference type="ARBA" id="ARBA00004370"/>
    </source>
</evidence>
<dbReference type="SUPFAM" id="SSF53474">
    <property type="entry name" value="alpha/beta-Hydrolases"/>
    <property type="match status" value="1"/>
</dbReference>